<dbReference type="KEGG" id="fcy:FRACYDRAFT_270671"/>
<dbReference type="Proteomes" id="UP000095751">
    <property type="component" value="Unassembled WGS sequence"/>
</dbReference>
<dbReference type="EMBL" id="KV784366">
    <property type="protein sequence ID" value="OEU11745.1"/>
    <property type="molecule type" value="Genomic_DNA"/>
</dbReference>
<evidence type="ECO:0000313" key="3">
    <source>
        <dbReference type="Proteomes" id="UP000095751"/>
    </source>
</evidence>
<evidence type="ECO:0000256" key="1">
    <source>
        <dbReference type="SAM" id="MobiDB-lite"/>
    </source>
</evidence>
<reference evidence="2 3" key="1">
    <citation type="submission" date="2016-09" db="EMBL/GenBank/DDBJ databases">
        <title>Extensive genetic diversity and differential bi-allelic expression allows diatom success in the polar Southern Ocean.</title>
        <authorList>
            <consortium name="DOE Joint Genome Institute"/>
            <person name="Mock T."/>
            <person name="Otillar R.P."/>
            <person name="Strauss J."/>
            <person name="Dupont C."/>
            <person name="Frickenhaus S."/>
            <person name="Maumus F."/>
            <person name="Mcmullan M."/>
            <person name="Sanges R."/>
            <person name="Schmutz J."/>
            <person name="Toseland A."/>
            <person name="Valas R."/>
            <person name="Veluchamy A."/>
            <person name="Ward B.J."/>
            <person name="Allen A."/>
            <person name="Barry K."/>
            <person name="Falciatore A."/>
            <person name="Ferrante M."/>
            <person name="Fortunato A.E."/>
            <person name="Gloeckner G."/>
            <person name="Gruber A."/>
            <person name="Hipkin R."/>
            <person name="Janech M."/>
            <person name="Kroth P."/>
            <person name="Leese F."/>
            <person name="Lindquist E."/>
            <person name="Lyon B.R."/>
            <person name="Martin J."/>
            <person name="Mayer C."/>
            <person name="Parker M."/>
            <person name="Quesneville H."/>
            <person name="Raymond J."/>
            <person name="Uhlig C."/>
            <person name="Valentin K.U."/>
            <person name="Worden A.Z."/>
            <person name="Armbrust E.V."/>
            <person name="Bowler C."/>
            <person name="Green B."/>
            <person name="Moulton V."/>
            <person name="Van Oosterhout C."/>
            <person name="Grigoriev I."/>
        </authorList>
    </citation>
    <scope>NUCLEOTIDE SEQUENCE [LARGE SCALE GENOMIC DNA]</scope>
    <source>
        <strain evidence="2 3">CCMP1102</strain>
    </source>
</reference>
<organism evidence="2 3">
    <name type="scientific">Fragilariopsis cylindrus CCMP1102</name>
    <dbReference type="NCBI Taxonomy" id="635003"/>
    <lineage>
        <taxon>Eukaryota</taxon>
        <taxon>Sar</taxon>
        <taxon>Stramenopiles</taxon>
        <taxon>Ochrophyta</taxon>
        <taxon>Bacillariophyta</taxon>
        <taxon>Bacillariophyceae</taxon>
        <taxon>Bacillariophycidae</taxon>
        <taxon>Bacillariales</taxon>
        <taxon>Bacillariaceae</taxon>
        <taxon>Fragilariopsis</taxon>
    </lineage>
</organism>
<protein>
    <submittedName>
        <fullName evidence="2">Uncharacterized protein</fullName>
    </submittedName>
</protein>
<keyword evidence="3" id="KW-1185">Reference proteome</keyword>
<feature type="region of interest" description="Disordered" evidence="1">
    <location>
        <begin position="53"/>
        <end position="88"/>
    </location>
</feature>
<sequence>MYAYSGNGAKAAISHMKKKIRDKAKEMGNTELAELNMDQRRNMNRNTKKIFTPRKINRKAPPTTTTTSSVTRNKKTSTPRKINKKAPPTTCILSSANGILQQSLLPQVGVQFLNSINIKSADVFLTTRTVDLAVKFTSFLEENDMKSITEHYAQVKMSTWKGKVRATAKAGGYTELAKLGMKIKK</sequence>
<gene>
    <name evidence="2" type="ORF">FRACYDRAFT_270671</name>
</gene>
<dbReference type="InParanoid" id="A0A1E7F105"/>
<feature type="compositionally biased region" description="Basic residues" evidence="1">
    <location>
        <begin position="72"/>
        <end position="84"/>
    </location>
</feature>
<name>A0A1E7F105_9STRA</name>
<accession>A0A1E7F105</accession>
<proteinExistence type="predicted"/>
<dbReference type="AlphaFoldDB" id="A0A1E7F105"/>
<evidence type="ECO:0000313" key="2">
    <source>
        <dbReference type="EMBL" id="OEU11745.1"/>
    </source>
</evidence>